<dbReference type="Proteomes" id="UP000243342">
    <property type="component" value="Unassembled WGS sequence"/>
</dbReference>
<gene>
    <name evidence="2" type="ORF">BIV57_06785</name>
</gene>
<evidence type="ECO:0008006" key="4">
    <source>
        <dbReference type="Google" id="ProtNLM"/>
    </source>
</evidence>
<evidence type="ECO:0000256" key="1">
    <source>
        <dbReference type="ARBA" id="ARBA00006479"/>
    </source>
</evidence>
<protein>
    <recommendedName>
        <fullName evidence="4">Glucokinase</fullName>
    </recommendedName>
</protein>
<dbReference type="AlphaFoldDB" id="A0A1J7CEW4"/>
<dbReference type="Pfam" id="PF00480">
    <property type="entry name" value="ROK"/>
    <property type="match status" value="2"/>
</dbReference>
<organism evidence="2 3">
    <name type="scientific">Mangrovactinospora gilvigrisea</name>
    <dbReference type="NCBI Taxonomy" id="1428644"/>
    <lineage>
        <taxon>Bacteria</taxon>
        <taxon>Bacillati</taxon>
        <taxon>Actinomycetota</taxon>
        <taxon>Actinomycetes</taxon>
        <taxon>Kitasatosporales</taxon>
        <taxon>Streptomycetaceae</taxon>
        <taxon>Mangrovactinospora</taxon>
    </lineage>
</organism>
<dbReference type="PANTHER" id="PTHR18964">
    <property type="entry name" value="ROK (REPRESSOR, ORF, KINASE) FAMILY"/>
    <property type="match status" value="1"/>
</dbReference>
<dbReference type="RefSeq" id="WP_071655784.1">
    <property type="nucleotide sequence ID" value="NZ_MLCF01000026.1"/>
</dbReference>
<reference evidence="2 3" key="1">
    <citation type="submission" date="2016-10" db="EMBL/GenBank/DDBJ databases">
        <title>Genome sequence of Streptomyces gilvigriseus MUSC 26.</title>
        <authorList>
            <person name="Lee L.-H."/>
            <person name="Ser H.-L."/>
        </authorList>
    </citation>
    <scope>NUCLEOTIDE SEQUENCE [LARGE SCALE GENOMIC DNA]</scope>
    <source>
        <strain evidence="2 3">MUSC 26</strain>
    </source>
</reference>
<name>A0A1J7CEW4_9ACTN</name>
<dbReference type="EMBL" id="MLCF01000026">
    <property type="protein sequence ID" value="OIV38234.1"/>
    <property type="molecule type" value="Genomic_DNA"/>
</dbReference>
<dbReference type="OrthoDB" id="9810372at2"/>
<dbReference type="InterPro" id="IPR000600">
    <property type="entry name" value="ROK"/>
</dbReference>
<accession>A0A1J7CEW4</accession>
<comment type="similarity">
    <text evidence="1">Belongs to the ROK (NagC/XylR) family.</text>
</comment>
<dbReference type="PANTHER" id="PTHR18964:SF169">
    <property type="entry name" value="N-ACETYLMANNOSAMINE KINASE"/>
    <property type="match status" value="1"/>
</dbReference>
<proteinExistence type="inferred from homology"/>
<sequence>MNERTIGVDVGGTKIAAALVDAEGRVLAKTAVPTPLDRGSDGVLAAMADAARAVDPDRTAAAAGVGTGGVVDPDTGTVLSATDLLPEWQGTEIAPRLGALLGVPVAADNDAIALAAGELRWGALAAGRGPGSGSGGSAGSFASAGSGSALFAAIGTGIGGALVVDGALRHGNHRVAGSIGHVPAGGERICSCGRPGHLESVAAGPSIAAAYAHEAGDTAHPDLREVARRAAAGDAVAHRVITRAAAALGRALGGAANLLDPDTVVVGGGVAAIGDLFWEPLRAAFTPELLPPLRGLTVRPAALGADASVIGAAALGGGA</sequence>
<comment type="caution">
    <text evidence="2">The sequence shown here is derived from an EMBL/GenBank/DDBJ whole genome shotgun (WGS) entry which is preliminary data.</text>
</comment>
<keyword evidence="3" id="KW-1185">Reference proteome</keyword>
<dbReference type="PROSITE" id="PS01125">
    <property type="entry name" value="ROK"/>
    <property type="match status" value="1"/>
</dbReference>
<dbReference type="InterPro" id="IPR049874">
    <property type="entry name" value="ROK_cs"/>
</dbReference>
<dbReference type="SUPFAM" id="SSF53067">
    <property type="entry name" value="Actin-like ATPase domain"/>
    <property type="match status" value="1"/>
</dbReference>
<evidence type="ECO:0000313" key="2">
    <source>
        <dbReference type="EMBL" id="OIV38234.1"/>
    </source>
</evidence>
<dbReference type="STRING" id="1428644.BIV57_06785"/>
<evidence type="ECO:0000313" key="3">
    <source>
        <dbReference type="Proteomes" id="UP000243342"/>
    </source>
</evidence>
<dbReference type="Gene3D" id="3.30.420.40">
    <property type="match status" value="2"/>
</dbReference>
<dbReference type="InterPro" id="IPR043129">
    <property type="entry name" value="ATPase_NBD"/>
</dbReference>